<reference evidence="1 2" key="1">
    <citation type="submission" date="2024-04" db="EMBL/GenBank/DDBJ databases">
        <title>Symmetric and asymmetric DNA N6-adenine methylation regulates different biological responses in Mucorales.</title>
        <authorList>
            <consortium name="Lawrence Berkeley National Laboratory"/>
            <person name="Lax C."/>
            <person name="Mondo S.J."/>
            <person name="Osorio-Concepcion M."/>
            <person name="Muszewska A."/>
            <person name="Corrochano-Luque M."/>
            <person name="Gutierrez G."/>
            <person name="Riley R."/>
            <person name="Lipzen A."/>
            <person name="Guo J."/>
            <person name="Hundley H."/>
            <person name="Amirebrahimi M."/>
            <person name="Ng V."/>
            <person name="Lorenzo-Gutierrez D."/>
            <person name="Binder U."/>
            <person name="Yang J."/>
            <person name="Song Y."/>
            <person name="Canovas D."/>
            <person name="Navarro E."/>
            <person name="Freitag M."/>
            <person name="Gabaldon T."/>
            <person name="Grigoriev I.V."/>
            <person name="Corrochano L.M."/>
            <person name="Nicolas F.E."/>
            <person name="Garre V."/>
        </authorList>
    </citation>
    <scope>NUCLEOTIDE SEQUENCE [LARGE SCALE GENOMIC DNA]</scope>
    <source>
        <strain evidence="1 2">L51</strain>
    </source>
</reference>
<feature type="non-terminal residue" evidence="1">
    <location>
        <position position="1"/>
    </location>
</feature>
<evidence type="ECO:0000313" key="2">
    <source>
        <dbReference type="Proteomes" id="UP001448207"/>
    </source>
</evidence>
<gene>
    <name evidence="1" type="ORF">J3Q64DRAFT_1642291</name>
</gene>
<proteinExistence type="predicted"/>
<keyword evidence="2" id="KW-1185">Reference proteome</keyword>
<name>A0ABR3AW77_PHYBL</name>
<accession>A0ABR3AW77</accession>
<comment type="caution">
    <text evidence="1">The sequence shown here is derived from an EMBL/GenBank/DDBJ whole genome shotgun (WGS) entry which is preliminary data.</text>
</comment>
<protein>
    <submittedName>
        <fullName evidence="1">Uncharacterized protein</fullName>
    </submittedName>
</protein>
<dbReference type="EMBL" id="JBCLYO010000014">
    <property type="protein sequence ID" value="KAL0082845.1"/>
    <property type="molecule type" value="Genomic_DNA"/>
</dbReference>
<evidence type="ECO:0000313" key="1">
    <source>
        <dbReference type="EMBL" id="KAL0082845.1"/>
    </source>
</evidence>
<sequence length="60" mass="6999">LYSNVSSDTPPSIRDQIEMYYREQMNHDPLETVYAFWVGVSDIQKTIQDHGKYTYIAAVI</sequence>
<organism evidence="1 2">
    <name type="scientific">Phycomyces blakesleeanus</name>
    <dbReference type="NCBI Taxonomy" id="4837"/>
    <lineage>
        <taxon>Eukaryota</taxon>
        <taxon>Fungi</taxon>
        <taxon>Fungi incertae sedis</taxon>
        <taxon>Mucoromycota</taxon>
        <taxon>Mucoromycotina</taxon>
        <taxon>Mucoromycetes</taxon>
        <taxon>Mucorales</taxon>
        <taxon>Phycomycetaceae</taxon>
        <taxon>Phycomyces</taxon>
    </lineage>
</organism>
<dbReference type="Proteomes" id="UP001448207">
    <property type="component" value="Unassembled WGS sequence"/>
</dbReference>